<keyword evidence="5" id="KW-1185">Reference proteome</keyword>
<organism evidence="4 5">
    <name type="scientific">Monascus purpureus</name>
    <name type="common">Red mold</name>
    <name type="synonym">Monascus anka</name>
    <dbReference type="NCBI Taxonomy" id="5098"/>
    <lineage>
        <taxon>Eukaryota</taxon>
        <taxon>Fungi</taxon>
        <taxon>Dikarya</taxon>
        <taxon>Ascomycota</taxon>
        <taxon>Pezizomycotina</taxon>
        <taxon>Eurotiomycetes</taxon>
        <taxon>Eurotiomycetidae</taxon>
        <taxon>Eurotiales</taxon>
        <taxon>Aspergillaceae</taxon>
        <taxon>Monascus</taxon>
    </lineage>
</organism>
<feature type="domain" description="Smr" evidence="2">
    <location>
        <begin position="476"/>
        <end position="563"/>
    </location>
</feature>
<dbReference type="Pfam" id="PF08590">
    <property type="entry name" value="DUF1771"/>
    <property type="match status" value="1"/>
</dbReference>
<evidence type="ECO:0000313" key="4">
    <source>
        <dbReference type="EMBL" id="TQB76917.1"/>
    </source>
</evidence>
<feature type="compositionally biased region" description="Basic residues" evidence="1">
    <location>
        <begin position="226"/>
        <end position="240"/>
    </location>
</feature>
<dbReference type="InterPro" id="IPR003892">
    <property type="entry name" value="CUE"/>
</dbReference>
<dbReference type="InterPro" id="IPR058864">
    <property type="entry name" value="UBA_10"/>
</dbReference>
<dbReference type="InterPro" id="IPR009060">
    <property type="entry name" value="UBA-like_sf"/>
</dbReference>
<dbReference type="PROSITE" id="PS50828">
    <property type="entry name" value="SMR"/>
    <property type="match status" value="1"/>
</dbReference>
<evidence type="ECO:0000256" key="1">
    <source>
        <dbReference type="SAM" id="MobiDB-lite"/>
    </source>
</evidence>
<dbReference type="PANTHER" id="PTHR46535">
    <property type="entry name" value="NEDD4-BINDING PROTEIN 2"/>
    <property type="match status" value="1"/>
</dbReference>
<dbReference type="Gene3D" id="3.30.1370.110">
    <property type="match status" value="1"/>
</dbReference>
<dbReference type="Pfam" id="PF02845">
    <property type="entry name" value="CUE"/>
    <property type="match status" value="1"/>
</dbReference>
<dbReference type="SMART" id="SM01162">
    <property type="entry name" value="DUF1771"/>
    <property type="match status" value="1"/>
</dbReference>
<sequence length="566" mass="61306">MHRIPRQILRHRELEKNYCPPLDPALFTAIVSDFDLTDHAQVQQLRETLDTLKLSAWEQEDLPFDPSGTSGLSVAVNGVDALSEHSTSRNGTRETDITSLTSELSCMSVGGDNNDNNIARDSNLSKNKTQRSSIGYIIGADGSVSLSGATLEDKVVYLSEMFPSVDLFTVRHTLKKCDQDIDRSMDVLLNLAFFDELQPEDDDGVKVSIPKGVDGFEEESNGAVGPKKRQKKKKAKGRNGKSREQLQSLSSLDEPHSAANKWDVGKADVDFIYSRTSPLLKREAVASAYHANGASLPAAIRSLATANAPKEEHQIGDDTVLASQVAELVHEFSSVPLTTLAGLLKITRGSISAANELATAMVKGPSPAPLSEMIKITSPPIALDVDEETPKRSAAGSRSLRNYDLAHYTAGSYFLASAEAFSKATTAYRRGRSDRLMGGAAAYYSAVGRDHLEKAKREVSAAADALVDSQSTPTMLDLHGVAVQDAVRIANNKVAEWWDAQGDAKYIRGGNNPTRQGYRIVTGAGRHSRDGTSRLGPAVGKMLAREGWRFEVDEGVLTVVGVVRRR</sequence>
<dbReference type="GO" id="GO:0004519">
    <property type="term" value="F:endonuclease activity"/>
    <property type="evidence" value="ECO:0007669"/>
    <property type="project" value="TreeGrafter"/>
</dbReference>
<dbReference type="SUPFAM" id="SSF160443">
    <property type="entry name" value="SMR domain-like"/>
    <property type="match status" value="1"/>
</dbReference>
<dbReference type="CDD" id="cd14279">
    <property type="entry name" value="CUE"/>
    <property type="match status" value="1"/>
</dbReference>
<protein>
    <recommendedName>
        <fullName evidence="6">Smr domain-containing protein</fullName>
    </recommendedName>
</protein>
<evidence type="ECO:0000313" key="5">
    <source>
        <dbReference type="Proteomes" id="UP000319663"/>
    </source>
</evidence>
<comment type="caution">
    <text evidence="4">The sequence shown here is derived from an EMBL/GenBank/DDBJ whole genome shotgun (WGS) entry which is preliminary data.</text>
</comment>
<dbReference type="GO" id="GO:0043130">
    <property type="term" value="F:ubiquitin binding"/>
    <property type="evidence" value="ECO:0007669"/>
    <property type="project" value="InterPro"/>
</dbReference>
<dbReference type="InterPro" id="IPR036063">
    <property type="entry name" value="Smr_dom_sf"/>
</dbReference>
<evidence type="ECO:0008006" key="6">
    <source>
        <dbReference type="Google" id="ProtNLM"/>
    </source>
</evidence>
<gene>
    <name evidence="4" type="ORF">MPDQ_006096</name>
</gene>
<dbReference type="GO" id="GO:0005634">
    <property type="term" value="C:nucleus"/>
    <property type="evidence" value="ECO:0007669"/>
    <property type="project" value="TreeGrafter"/>
</dbReference>
<reference evidence="4 5" key="1">
    <citation type="submission" date="2019-06" db="EMBL/GenBank/DDBJ databases">
        <title>Wine fermentation using esterase from Monascus purpureus.</title>
        <authorList>
            <person name="Geng C."/>
            <person name="Zhang Y."/>
        </authorList>
    </citation>
    <scope>NUCLEOTIDE SEQUENCE [LARGE SCALE GENOMIC DNA]</scope>
    <source>
        <strain evidence="4">HQ1</strain>
    </source>
</reference>
<feature type="domain" description="CUE" evidence="3">
    <location>
        <begin position="150"/>
        <end position="193"/>
    </location>
</feature>
<dbReference type="Pfam" id="PF26286">
    <property type="entry name" value="UBA_10"/>
    <property type="match status" value="1"/>
</dbReference>
<evidence type="ECO:0000259" key="3">
    <source>
        <dbReference type="PROSITE" id="PS51140"/>
    </source>
</evidence>
<dbReference type="SMART" id="SM00463">
    <property type="entry name" value="SMR"/>
    <property type="match status" value="1"/>
</dbReference>
<dbReference type="InterPro" id="IPR052772">
    <property type="entry name" value="Endo/PolyKinase_Domain-Protein"/>
</dbReference>
<dbReference type="AlphaFoldDB" id="A0A507R334"/>
<dbReference type="Proteomes" id="UP000319663">
    <property type="component" value="Unassembled WGS sequence"/>
</dbReference>
<dbReference type="PANTHER" id="PTHR46535:SF1">
    <property type="entry name" value="NEDD4-BINDING PROTEIN 2"/>
    <property type="match status" value="1"/>
</dbReference>
<proteinExistence type="predicted"/>
<feature type="region of interest" description="Disordered" evidence="1">
    <location>
        <begin position="209"/>
        <end position="254"/>
    </location>
</feature>
<dbReference type="EMBL" id="VIFY01000005">
    <property type="protein sequence ID" value="TQB76917.1"/>
    <property type="molecule type" value="Genomic_DNA"/>
</dbReference>
<evidence type="ECO:0000259" key="2">
    <source>
        <dbReference type="PROSITE" id="PS50828"/>
    </source>
</evidence>
<dbReference type="InterPro" id="IPR013899">
    <property type="entry name" value="DUF1771"/>
</dbReference>
<dbReference type="InterPro" id="IPR002625">
    <property type="entry name" value="Smr_dom"/>
</dbReference>
<dbReference type="STRING" id="5098.A0A507R334"/>
<name>A0A507R334_MONPU</name>
<dbReference type="PROSITE" id="PS51140">
    <property type="entry name" value="CUE"/>
    <property type="match status" value="1"/>
</dbReference>
<dbReference type="Gene3D" id="1.10.8.10">
    <property type="entry name" value="DNA helicase RuvA subunit, C-terminal domain"/>
    <property type="match status" value="1"/>
</dbReference>
<accession>A0A507R334</accession>
<dbReference type="SUPFAM" id="SSF46934">
    <property type="entry name" value="UBA-like"/>
    <property type="match status" value="1"/>
</dbReference>